<gene>
    <name evidence="7" type="ORF">OJ997_24540</name>
</gene>
<feature type="domain" description="Tyr recombinase" evidence="5">
    <location>
        <begin position="107"/>
        <end position="298"/>
    </location>
</feature>
<dbReference type="Pfam" id="PF02899">
    <property type="entry name" value="Phage_int_SAM_1"/>
    <property type="match status" value="1"/>
</dbReference>
<evidence type="ECO:0000256" key="3">
    <source>
        <dbReference type="ARBA" id="ARBA00023172"/>
    </source>
</evidence>
<evidence type="ECO:0000313" key="7">
    <source>
        <dbReference type="EMBL" id="MDA0183500.1"/>
    </source>
</evidence>
<dbReference type="Proteomes" id="UP001147653">
    <property type="component" value="Unassembled WGS sequence"/>
</dbReference>
<dbReference type="GO" id="GO:0015074">
    <property type="term" value="P:DNA integration"/>
    <property type="evidence" value="ECO:0007669"/>
    <property type="project" value="UniProtKB-KW"/>
</dbReference>
<dbReference type="AlphaFoldDB" id="A0A9X3SDB6"/>
<feature type="domain" description="Core-binding (CB)" evidence="6">
    <location>
        <begin position="1"/>
        <end position="85"/>
    </location>
</feature>
<dbReference type="InterPro" id="IPR044068">
    <property type="entry name" value="CB"/>
</dbReference>
<dbReference type="SUPFAM" id="SSF56349">
    <property type="entry name" value="DNA breaking-rejoining enzymes"/>
    <property type="match status" value="1"/>
</dbReference>
<evidence type="ECO:0000256" key="1">
    <source>
        <dbReference type="ARBA" id="ARBA00022908"/>
    </source>
</evidence>
<dbReference type="PROSITE" id="PS51898">
    <property type="entry name" value="TYR_RECOMBINASE"/>
    <property type="match status" value="1"/>
</dbReference>
<dbReference type="PROSITE" id="PS51900">
    <property type="entry name" value="CB"/>
    <property type="match status" value="1"/>
</dbReference>
<keyword evidence="3" id="KW-0233">DNA recombination</keyword>
<organism evidence="7 8">
    <name type="scientific">Solirubrobacter phytolaccae</name>
    <dbReference type="NCBI Taxonomy" id="1404360"/>
    <lineage>
        <taxon>Bacteria</taxon>
        <taxon>Bacillati</taxon>
        <taxon>Actinomycetota</taxon>
        <taxon>Thermoleophilia</taxon>
        <taxon>Solirubrobacterales</taxon>
        <taxon>Solirubrobacteraceae</taxon>
        <taxon>Solirubrobacter</taxon>
    </lineage>
</organism>
<dbReference type="InterPro" id="IPR004107">
    <property type="entry name" value="Integrase_SAM-like_N"/>
</dbReference>
<dbReference type="InterPro" id="IPR011010">
    <property type="entry name" value="DNA_brk_join_enz"/>
</dbReference>
<reference evidence="7" key="1">
    <citation type="submission" date="2022-10" db="EMBL/GenBank/DDBJ databases">
        <title>The WGS of Solirubrobacter phytolaccae KCTC 29190.</title>
        <authorList>
            <person name="Jiang Z."/>
        </authorList>
    </citation>
    <scope>NUCLEOTIDE SEQUENCE</scope>
    <source>
        <strain evidence="7">KCTC 29190</strain>
    </source>
</reference>
<evidence type="ECO:0000256" key="2">
    <source>
        <dbReference type="ARBA" id="ARBA00023125"/>
    </source>
</evidence>
<dbReference type="InterPro" id="IPR050090">
    <property type="entry name" value="Tyrosine_recombinase_XerCD"/>
</dbReference>
<dbReference type="GO" id="GO:0003677">
    <property type="term" value="F:DNA binding"/>
    <property type="evidence" value="ECO:0007669"/>
    <property type="project" value="UniProtKB-UniRule"/>
</dbReference>
<keyword evidence="2 4" id="KW-0238">DNA-binding</keyword>
<sequence length="310" mass="34481">MHLAHAREQYVRWLLVTRDLSPHTIRAYDGDLAAFERCVGGLRRVETIDRDVLVGFIEDQRATGLSSTSLRRRACGLRGFCAWLLARGLLATDPWTGVTVAVGRSRKLPRLVATSDLDRLLRSLREVAAVDEAGLLIRPHDATTLLAVALMLATGMRVNEVVGLQCTDIDLPGRTLRIVGKGRRERQVFLTNDWMQTLVRDYLRTRTALGVTHAPLLFNRRLEPLSPAAMRGRLAVAAREAGLRARVTPHMLRHTAATQLIEAGVDIRYIQRLLGHASLSTTEIYTHVSDRALRDVVSAADVLGRSLQPR</sequence>
<dbReference type="InterPro" id="IPR010998">
    <property type="entry name" value="Integrase_recombinase_N"/>
</dbReference>
<evidence type="ECO:0000313" key="8">
    <source>
        <dbReference type="Proteomes" id="UP001147653"/>
    </source>
</evidence>
<keyword evidence="8" id="KW-1185">Reference proteome</keyword>
<dbReference type="Gene3D" id="1.10.443.10">
    <property type="entry name" value="Intergrase catalytic core"/>
    <property type="match status" value="1"/>
</dbReference>
<dbReference type="PANTHER" id="PTHR30349:SF81">
    <property type="entry name" value="TYROSINE RECOMBINASE XERC"/>
    <property type="match status" value="1"/>
</dbReference>
<evidence type="ECO:0000259" key="6">
    <source>
        <dbReference type="PROSITE" id="PS51900"/>
    </source>
</evidence>
<dbReference type="Gene3D" id="1.10.150.130">
    <property type="match status" value="1"/>
</dbReference>
<dbReference type="RefSeq" id="WP_270027888.1">
    <property type="nucleotide sequence ID" value="NZ_JAPDDP010000054.1"/>
</dbReference>
<dbReference type="EMBL" id="JAPDDP010000054">
    <property type="protein sequence ID" value="MDA0183500.1"/>
    <property type="molecule type" value="Genomic_DNA"/>
</dbReference>
<dbReference type="InterPro" id="IPR002104">
    <property type="entry name" value="Integrase_catalytic"/>
</dbReference>
<dbReference type="Pfam" id="PF00589">
    <property type="entry name" value="Phage_integrase"/>
    <property type="match status" value="1"/>
</dbReference>
<dbReference type="InterPro" id="IPR013762">
    <property type="entry name" value="Integrase-like_cat_sf"/>
</dbReference>
<comment type="caution">
    <text evidence="7">The sequence shown here is derived from an EMBL/GenBank/DDBJ whole genome shotgun (WGS) entry which is preliminary data.</text>
</comment>
<accession>A0A9X3SDB6</accession>
<name>A0A9X3SDB6_9ACTN</name>
<evidence type="ECO:0000259" key="5">
    <source>
        <dbReference type="PROSITE" id="PS51898"/>
    </source>
</evidence>
<keyword evidence="1" id="KW-0229">DNA integration</keyword>
<proteinExistence type="predicted"/>
<evidence type="ECO:0000256" key="4">
    <source>
        <dbReference type="PROSITE-ProRule" id="PRU01248"/>
    </source>
</evidence>
<dbReference type="PANTHER" id="PTHR30349">
    <property type="entry name" value="PHAGE INTEGRASE-RELATED"/>
    <property type="match status" value="1"/>
</dbReference>
<protein>
    <submittedName>
        <fullName evidence="7">Tyrosine-type recombinase/integrase</fullName>
    </submittedName>
</protein>
<dbReference type="GO" id="GO:0006310">
    <property type="term" value="P:DNA recombination"/>
    <property type="evidence" value="ECO:0007669"/>
    <property type="project" value="UniProtKB-KW"/>
</dbReference>